<dbReference type="GO" id="GO:0005783">
    <property type="term" value="C:endoplasmic reticulum"/>
    <property type="evidence" value="ECO:0007669"/>
    <property type="project" value="TreeGrafter"/>
</dbReference>
<proteinExistence type="predicted"/>
<feature type="transmembrane region" description="Helical" evidence="6">
    <location>
        <begin position="21"/>
        <end position="41"/>
    </location>
</feature>
<dbReference type="InterPro" id="IPR001104">
    <property type="entry name" value="3-oxo-5_a-steroid_4-DH_C"/>
</dbReference>
<dbReference type="InterPro" id="IPR039698">
    <property type="entry name" value="Dfg10/SRD5A3"/>
</dbReference>
<dbReference type="PANTHER" id="PTHR14624:SF0">
    <property type="entry name" value="POLYPRENOL REDUCTASE"/>
    <property type="match status" value="1"/>
</dbReference>
<feature type="transmembrane region" description="Helical" evidence="6">
    <location>
        <begin position="147"/>
        <end position="165"/>
    </location>
</feature>
<evidence type="ECO:0000259" key="7">
    <source>
        <dbReference type="Pfam" id="PF02544"/>
    </source>
</evidence>
<organism evidence="8 9">
    <name type="scientific">Asparagus officinalis</name>
    <name type="common">Garden asparagus</name>
    <dbReference type="NCBI Taxonomy" id="4686"/>
    <lineage>
        <taxon>Eukaryota</taxon>
        <taxon>Viridiplantae</taxon>
        <taxon>Streptophyta</taxon>
        <taxon>Embryophyta</taxon>
        <taxon>Tracheophyta</taxon>
        <taxon>Spermatophyta</taxon>
        <taxon>Magnoliopsida</taxon>
        <taxon>Liliopsida</taxon>
        <taxon>Asparagales</taxon>
        <taxon>Asparagaceae</taxon>
        <taxon>Asparagoideae</taxon>
        <taxon>Asparagus</taxon>
    </lineage>
</organism>
<keyword evidence="4 6" id="KW-1133">Transmembrane helix</keyword>
<evidence type="ECO:0000256" key="5">
    <source>
        <dbReference type="ARBA" id="ARBA00023136"/>
    </source>
</evidence>
<comment type="subcellular location">
    <subcellularLocation>
        <location evidence="1">Endomembrane system</location>
        <topology evidence="1">Multi-pass membrane protein</topology>
    </subcellularLocation>
</comment>
<dbReference type="AlphaFoldDB" id="A0A5P1EBC7"/>
<dbReference type="EMBL" id="CM007387">
    <property type="protein sequence ID" value="ONK63168.1"/>
    <property type="molecule type" value="Genomic_DNA"/>
</dbReference>
<evidence type="ECO:0000256" key="2">
    <source>
        <dbReference type="ARBA" id="ARBA00004922"/>
    </source>
</evidence>
<keyword evidence="5 6" id="KW-0472">Membrane</keyword>
<feature type="transmembrane region" description="Helical" evidence="6">
    <location>
        <begin position="73"/>
        <end position="98"/>
    </location>
</feature>
<evidence type="ECO:0000256" key="4">
    <source>
        <dbReference type="ARBA" id="ARBA00022989"/>
    </source>
</evidence>
<dbReference type="Pfam" id="PF02544">
    <property type="entry name" value="Steroid_dh"/>
    <property type="match status" value="1"/>
</dbReference>
<dbReference type="GO" id="GO:0006488">
    <property type="term" value="P:dolichol-linked oligosaccharide biosynthetic process"/>
    <property type="evidence" value="ECO:0007669"/>
    <property type="project" value="InterPro"/>
</dbReference>
<dbReference type="OMA" id="WSLHGKN"/>
<dbReference type="GO" id="GO:0016095">
    <property type="term" value="P:polyprenol catabolic process"/>
    <property type="evidence" value="ECO:0007669"/>
    <property type="project" value="TreeGrafter"/>
</dbReference>
<evidence type="ECO:0000256" key="1">
    <source>
        <dbReference type="ARBA" id="ARBA00004127"/>
    </source>
</evidence>
<evidence type="ECO:0000256" key="6">
    <source>
        <dbReference type="SAM" id="Phobius"/>
    </source>
</evidence>
<dbReference type="OrthoDB" id="541710at2759"/>
<dbReference type="Proteomes" id="UP000243459">
    <property type="component" value="Chromosome 7"/>
</dbReference>
<sequence>MAQFQPHLRSAASLMDIEFIVFLRIAWIAAILPIVVASIPVKPFNFLQSLLLKFAARGKTSQSSDKFSIPQRYFLHFYVLAVVLTTWLALSTWLYAYNADDHIASAGDRIKAWRTVFVLLLMEAQVLRRLYESKCVFIYSPSARMHIVGYFTGLFFYTAAPLSLASKFSLEALSYSVNLLTEFTVKGPTELPVDFTWKEILKPVIGLGWCQWIGSTIFMWGWLHQLRCHQILGSLRENKRENGYVIPHGDWFEYVSCPHYLFEIVIYAGILVASGGLDFTLWLVLLFVVANLVFASAETHRWYHLKLDSYPESRKAIIPFIY</sequence>
<evidence type="ECO:0000313" key="8">
    <source>
        <dbReference type="EMBL" id="ONK63168.1"/>
    </source>
</evidence>
<dbReference type="GO" id="GO:0003865">
    <property type="term" value="F:3-oxo-5-alpha-steroid 4-dehydrogenase activity"/>
    <property type="evidence" value="ECO:0007669"/>
    <property type="project" value="TreeGrafter"/>
</dbReference>
<keyword evidence="3 6" id="KW-0812">Transmembrane</keyword>
<reference evidence="9" key="1">
    <citation type="journal article" date="2017" name="Nat. Commun.">
        <title>The asparagus genome sheds light on the origin and evolution of a young Y chromosome.</title>
        <authorList>
            <person name="Harkess A."/>
            <person name="Zhou J."/>
            <person name="Xu C."/>
            <person name="Bowers J.E."/>
            <person name="Van der Hulst R."/>
            <person name="Ayyampalayam S."/>
            <person name="Mercati F."/>
            <person name="Riccardi P."/>
            <person name="McKain M.R."/>
            <person name="Kakrana A."/>
            <person name="Tang H."/>
            <person name="Ray J."/>
            <person name="Groenendijk J."/>
            <person name="Arikit S."/>
            <person name="Mathioni S.M."/>
            <person name="Nakano M."/>
            <person name="Shan H."/>
            <person name="Telgmann-Rauber A."/>
            <person name="Kanno A."/>
            <person name="Yue Z."/>
            <person name="Chen H."/>
            <person name="Li W."/>
            <person name="Chen Y."/>
            <person name="Xu X."/>
            <person name="Zhang Y."/>
            <person name="Luo S."/>
            <person name="Chen H."/>
            <person name="Gao J."/>
            <person name="Mao Z."/>
            <person name="Pires J.C."/>
            <person name="Luo M."/>
            <person name="Kudrna D."/>
            <person name="Wing R.A."/>
            <person name="Meyers B.C."/>
            <person name="Yi K."/>
            <person name="Kong H."/>
            <person name="Lavrijsen P."/>
            <person name="Sunseri F."/>
            <person name="Falavigna A."/>
            <person name="Ye Y."/>
            <person name="Leebens-Mack J.H."/>
            <person name="Chen G."/>
        </authorList>
    </citation>
    <scope>NUCLEOTIDE SEQUENCE [LARGE SCALE GENOMIC DNA]</scope>
    <source>
        <strain evidence="9">cv. DH0086</strain>
    </source>
</reference>
<dbReference type="Gramene" id="ONK63168">
    <property type="protein sequence ID" value="ONK63168"/>
    <property type="gene ID" value="A4U43_C07F12110"/>
</dbReference>
<feature type="transmembrane region" description="Helical" evidence="6">
    <location>
        <begin position="264"/>
        <end position="294"/>
    </location>
</feature>
<gene>
    <name evidence="8" type="ORF">A4U43_C07F12110</name>
</gene>
<protein>
    <recommendedName>
        <fullName evidence="7">3-oxo-5-alpha-steroid 4-dehydrogenase C-terminal domain-containing protein</fullName>
    </recommendedName>
</protein>
<evidence type="ECO:0000256" key="3">
    <source>
        <dbReference type="ARBA" id="ARBA00022692"/>
    </source>
</evidence>
<dbReference type="UniPathway" id="UPA00378"/>
<evidence type="ECO:0000313" key="9">
    <source>
        <dbReference type="Proteomes" id="UP000243459"/>
    </source>
</evidence>
<feature type="domain" description="3-oxo-5-alpha-steroid 4-dehydrogenase C-terminal" evidence="7">
    <location>
        <begin position="209"/>
        <end position="322"/>
    </location>
</feature>
<keyword evidence="9" id="KW-1185">Reference proteome</keyword>
<dbReference type="PANTHER" id="PTHR14624">
    <property type="entry name" value="DFG10 PROTEIN"/>
    <property type="match status" value="1"/>
</dbReference>
<name>A0A5P1EBC7_ASPOF</name>
<accession>A0A5P1EBC7</accession>
<dbReference type="PROSITE" id="PS50244">
    <property type="entry name" value="S5A_REDUCTASE"/>
    <property type="match status" value="1"/>
</dbReference>
<comment type="pathway">
    <text evidence="2">Protein modification; protein glycosylation.</text>
</comment>